<dbReference type="InterPro" id="IPR027408">
    <property type="entry name" value="PNPase/RNase_PH_dom_sf"/>
</dbReference>
<evidence type="ECO:0000313" key="7">
    <source>
        <dbReference type="EMBL" id="WBL31383.1"/>
    </source>
</evidence>
<evidence type="ECO:0000256" key="1">
    <source>
        <dbReference type="ARBA" id="ARBA00007404"/>
    </source>
</evidence>
<comment type="similarity">
    <text evidence="1 5">Belongs to the polyribonucleotide nucleotidyltransferase family.</text>
</comment>
<dbReference type="PANTHER" id="PTHR11252:SF0">
    <property type="entry name" value="POLYRIBONUCLEOTIDE NUCLEOTIDYLTRANSFERASE 1, MITOCHONDRIAL"/>
    <property type="match status" value="1"/>
</dbReference>
<dbReference type="Gene3D" id="3.30.230.70">
    <property type="entry name" value="GHMP Kinase, N-terminal domain"/>
    <property type="match status" value="2"/>
</dbReference>
<feature type="binding site" evidence="5">
    <location>
        <position position="505"/>
    </location>
    <ligand>
        <name>Mg(2+)</name>
        <dbReference type="ChEBI" id="CHEBI:18420"/>
    </ligand>
</feature>
<dbReference type="InterPro" id="IPR020568">
    <property type="entry name" value="Ribosomal_Su5_D2-typ_SF"/>
</dbReference>
<evidence type="ECO:0000256" key="2">
    <source>
        <dbReference type="ARBA" id="ARBA00022679"/>
    </source>
</evidence>
<dbReference type="PANTHER" id="PTHR11252">
    <property type="entry name" value="POLYRIBONUCLEOTIDE NUCLEOTIDYLTRANSFERASE"/>
    <property type="match status" value="1"/>
</dbReference>
<dbReference type="PROSITE" id="PS50126">
    <property type="entry name" value="S1"/>
    <property type="match status" value="1"/>
</dbReference>
<evidence type="ECO:0000259" key="6">
    <source>
        <dbReference type="PROSITE" id="PS50126"/>
    </source>
</evidence>
<evidence type="ECO:0000256" key="3">
    <source>
        <dbReference type="ARBA" id="ARBA00022695"/>
    </source>
</evidence>
<dbReference type="SMART" id="SM00322">
    <property type="entry name" value="KH"/>
    <property type="match status" value="1"/>
</dbReference>
<dbReference type="NCBIfam" id="TIGR03591">
    <property type="entry name" value="polynuc_phos"/>
    <property type="match status" value="1"/>
</dbReference>
<dbReference type="InterPro" id="IPR012340">
    <property type="entry name" value="NA-bd_OB-fold"/>
</dbReference>
<dbReference type="SMART" id="SM00316">
    <property type="entry name" value="S1"/>
    <property type="match status" value="1"/>
</dbReference>
<comment type="cofactor">
    <cofactor evidence="5">
        <name>Mg(2+)</name>
        <dbReference type="ChEBI" id="CHEBI:18420"/>
    </cofactor>
</comment>
<accession>A0ABY7M0Y3</accession>
<protein>
    <recommendedName>
        <fullName evidence="5">Polyribonucleotide nucleotidyltransferase</fullName>
        <ecNumber evidence="5">2.7.7.8</ecNumber>
    </recommendedName>
    <alternativeName>
        <fullName evidence="5">Polynucleotide phosphorylase</fullName>
        <shortName evidence="5">PNPase</shortName>
    </alternativeName>
</protein>
<dbReference type="InterPro" id="IPR003029">
    <property type="entry name" value="S1_domain"/>
</dbReference>
<dbReference type="InterPro" id="IPR001247">
    <property type="entry name" value="ExoRNase_PH_dom1"/>
</dbReference>
<sequence>MDSKTKTFQTIFENNLLTIEINKLAKQANSTVLVSYNDTVILSVSIMKEPQENNKLNYFPLMVIYQEKLYAAGKIPGSFSKREGKPSDKEVLNSRLIDRSLRPLFDKCFRNEVQIVNTVLSSNCDCNNEVLALLGSSLSLLISDIPFEDSVSGVCIGKINKQLIVNPNLEQKEKSEFLLILGGTKKSLNMIEAIAKEASEEDLLDAMKLGHEVIKKLCFFQDNIRKEINVEKKFFLITEKKQEIENEFIDKYRKQIKDFFYLNSSNFLTKKEINKKIKEIKNIILEEYINHDKEINNLIYLDKNKEKLFIMESILDNLFIDELRFIIIEDQKRIDKRGFDEIREIDIQIGLLPRTHGSAIFSRGETQSLAVVTLGNLNESKMIDDLSAEEEKRFMLHYNFPSFSVGEIGRYLSPTRREIGHGILAEKALFHVLPSEEIFPYTIRVVSEILESNGSSSQATICATSMALMDAGVPIKSAVAGISIGLFYKSDKKYCILSDISGLEDYAGDMDFKISGTRKGITCLQMDIKIKSISFNILQESLIKAKKARINILNKMYLIISESRKNVSVFAPKVKVINIKIDKIRDVIGSGGKIISRIIEKYDNVRIDIKQDGKILIFHQNELIVNKTAEYILNLVKDIKVGAFYKVTVLRFLIDKKGKEFGVIVEIFPGTEGFIHISELSYTRIDKIENIINIGDIIFVKCISITEKGRIELSLKEYKKKNNF</sequence>
<comment type="catalytic activity">
    <reaction evidence="5">
        <text>RNA(n+1) + phosphate = RNA(n) + a ribonucleoside 5'-diphosphate</text>
        <dbReference type="Rhea" id="RHEA:22096"/>
        <dbReference type="Rhea" id="RHEA-COMP:14527"/>
        <dbReference type="Rhea" id="RHEA-COMP:17342"/>
        <dbReference type="ChEBI" id="CHEBI:43474"/>
        <dbReference type="ChEBI" id="CHEBI:57930"/>
        <dbReference type="ChEBI" id="CHEBI:140395"/>
        <dbReference type="EC" id="2.7.7.8"/>
    </reaction>
</comment>
<dbReference type="SUPFAM" id="SSF46915">
    <property type="entry name" value="Polynucleotide phosphorylase/guanosine pentaphosphate synthase (PNPase/GPSI), domain 3"/>
    <property type="match status" value="1"/>
</dbReference>
<feature type="domain" description="S1 motif" evidence="6">
    <location>
        <begin position="642"/>
        <end position="716"/>
    </location>
</feature>
<dbReference type="InterPro" id="IPR036612">
    <property type="entry name" value="KH_dom_type_1_sf"/>
</dbReference>
<dbReference type="InterPro" id="IPR036345">
    <property type="entry name" value="ExoRNase_PH_dom2_sf"/>
</dbReference>
<evidence type="ECO:0000313" key="8">
    <source>
        <dbReference type="Proteomes" id="UP001210120"/>
    </source>
</evidence>
<keyword evidence="5" id="KW-0460">Magnesium</keyword>
<name>A0ABY7M0Y3_9MOLU</name>
<dbReference type="SUPFAM" id="SSF54791">
    <property type="entry name" value="Eukaryotic type KH-domain (KH-domain type I)"/>
    <property type="match status" value="1"/>
</dbReference>
<dbReference type="Proteomes" id="UP001210120">
    <property type="component" value="Chromosome"/>
</dbReference>
<dbReference type="CDD" id="cd02393">
    <property type="entry name" value="KH-I_PNPase"/>
    <property type="match status" value="1"/>
</dbReference>
<organism evidence="7 8">
    <name type="scientific">Candidatus Phytoplasma sacchari</name>
    <dbReference type="NCBI Taxonomy" id="2609813"/>
    <lineage>
        <taxon>Bacteria</taxon>
        <taxon>Bacillati</taxon>
        <taxon>Mycoplasmatota</taxon>
        <taxon>Mollicutes</taxon>
        <taxon>Acholeplasmatales</taxon>
        <taxon>Acholeplasmataceae</taxon>
        <taxon>Candidatus Phytoplasma</taxon>
        <taxon>16SrXI (Rice yellow dwarf group)</taxon>
    </lineage>
</organism>
<dbReference type="InterPro" id="IPR012162">
    <property type="entry name" value="PNPase"/>
</dbReference>
<dbReference type="SUPFAM" id="SSF50249">
    <property type="entry name" value="Nucleic acid-binding proteins"/>
    <property type="match status" value="1"/>
</dbReference>
<dbReference type="CDD" id="cd11364">
    <property type="entry name" value="RNase_PH_PNPase_2"/>
    <property type="match status" value="1"/>
</dbReference>
<comment type="function">
    <text evidence="5">Involved in mRNA degradation. Catalyzes the phosphorolysis of single-stranded polyribonucleotides processively in the 3'- to 5'-direction.</text>
</comment>
<dbReference type="InterPro" id="IPR015847">
    <property type="entry name" value="ExoRNase_PH_dom2"/>
</dbReference>
<dbReference type="SUPFAM" id="SSF54211">
    <property type="entry name" value="Ribosomal protein S5 domain 2-like"/>
    <property type="match status" value="2"/>
</dbReference>
<dbReference type="EMBL" id="CP115156">
    <property type="protein sequence ID" value="WBL31383.1"/>
    <property type="molecule type" value="Genomic_DNA"/>
</dbReference>
<evidence type="ECO:0000256" key="5">
    <source>
        <dbReference type="HAMAP-Rule" id="MF_01595"/>
    </source>
</evidence>
<keyword evidence="8" id="KW-1185">Reference proteome</keyword>
<dbReference type="Gene3D" id="2.40.50.140">
    <property type="entry name" value="Nucleic acid-binding proteins"/>
    <property type="match status" value="1"/>
</dbReference>
<dbReference type="GO" id="GO:0004654">
    <property type="term" value="F:polyribonucleotide nucleotidyltransferase activity"/>
    <property type="evidence" value="ECO:0007669"/>
    <property type="project" value="UniProtKB-EC"/>
</dbReference>
<keyword evidence="5" id="KW-0479">Metal-binding</keyword>
<dbReference type="HAMAP" id="MF_01595">
    <property type="entry name" value="PNPase"/>
    <property type="match status" value="1"/>
</dbReference>
<dbReference type="PIRSF" id="PIRSF005499">
    <property type="entry name" value="PNPase"/>
    <property type="match status" value="1"/>
</dbReference>
<keyword evidence="4 5" id="KW-0694">RNA-binding</keyword>
<dbReference type="SUPFAM" id="SSF55666">
    <property type="entry name" value="Ribonuclease PH domain 2-like"/>
    <property type="match status" value="2"/>
</dbReference>
<dbReference type="Gene3D" id="3.30.1370.10">
    <property type="entry name" value="K Homology domain, type 1"/>
    <property type="match status" value="1"/>
</dbReference>
<feature type="binding site" evidence="5">
    <location>
        <position position="511"/>
    </location>
    <ligand>
        <name>Mg(2+)</name>
        <dbReference type="ChEBI" id="CHEBI:18420"/>
    </ligand>
</feature>
<comment type="subcellular location">
    <subcellularLocation>
        <location evidence="5">Cytoplasm</location>
    </subcellularLocation>
</comment>
<dbReference type="EC" id="2.7.7.8" evidence="5"/>
<dbReference type="Pfam" id="PF01138">
    <property type="entry name" value="RNase_PH"/>
    <property type="match status" value="2"/>
</dbReference>
<reference evidence="7" key="1">
    <citation type="submission" date="2022-12" db="EMBL/GenBank/DDBJ databases">
        <title>Genomic Characterization of Candidatus Phytoplasma sacchari in China.</title>
        <authorList>
            <person name="Zhang R.-Y."/>
        </authorList>
    </citation>
    <scope>NUCLEOTIDE SEQUENCE [LARGE SCALE GENOMIC DNA]</scope>
    <source>
        <strain evidence="7">SCWL1</strain>
    </source>
</reference>
<proteinExistence type="inferred from homology"/>
<keyword evidence="2 5" id="KW-0808">Transferase</keyword>
<dbReference type="InterPro" id="IPR036456">
    <property type="entry name" value="PNPase_PH_RNA-bd_sf"/>
</dbReference>
<dbReference type="Pfam" id="PF03725">
    <property type="entry name" value="RNase_PH_C"/>
    <property type="match status" value="1"/>
</dbReference>
<evidence type="ECO:0000256" key="4">
    <source>
        <dbReference type="ARBA" id="ARBA00022884"/>
    </source>
</evidence>
<gene>
    <name evidence="5" type="primary">pnp</name>
    <name evidence="7" type="ORF">O7R10_02110</name>
</gene>
<dbReference type="InterPro" id="IPR004087">
    <property type="entry name" value="KH_dom"/>
</dbReference>
<dbReference type="NCBIfam" id="NF008805">
    <property type="entry name" value="PRK11824.1"/>
    <property type="match status" value="1"/>
</dbReference>
<keyword evidence="3 5" id="KW-0548">Nucleotidyltransferase</keyword>
<keyword evidence="5" id="KW-0963">Cytoplasm</keyword>
<dbReference type="Pfam" id="PF00575">
    <property type="entry name" value="S1"/>
    <property type="match status" value="1"/>
</dbReference>